<keyword evidence="2" id="KW-1133">Transmembrane helix</keyword>
<feature type="region of interest" description="Disordered" evidence="1">
    <location>
        <begin position="318"/>
        <end position="365"/>
    </location>
</feature>
<feature type="compositionally biased region" description="Basic and acidic residues" evidence="1">
    <location>
        <begin position="332"/>
        <end position="341"/>
    </location>
</feature>
<dbReference type="Proteomes" id="UP001063166">
    <property type="component" value="Unassembled WGS sequence"/>
</dbReference>
<feature type="transmembrane region" description="Helical" evidence="2">
    <location>
        <begin position="20"/>
        <end position="42"/>
    </location>
</feature>
<proteinExistence type="predicted"/>
<evidence type="ECO:0000313" key="4">
    <source>
        <dbReference type="Proteomes" id="UP001063166"/>
    </source>
</evidence>
<gene>
    <name evidence="3" type="ORF">LshimejAT787_1104350</name>
</gene>
<protein>
    <submittedName>
        <fullName evidence="3">Uncharacterized protein</fullName>
    </submittedName>
</protein>
<dbReference type="AlphaFoldDB" id="A0A9P3PTA0"/>
<feature type="transmembrane region" description="Helical" evidence="2">
    <location>
        <begin position="54"/>
        <end position="73"/>
    </location>
</feature>
<comment type="caution">
    <text evidence="3">The sequence shown here is derived from an EMBL/GenBank/DDBJ whole genome shotgun (WGS) entry which is preliminary data.</text>
</comment>
<feature type="transmembrane region" description="Helical" evidence="2">
    <location>
        <begin position="116"/>
        <end position="137"/>
    </location>
</feature>
<accession>A0A9P3PTA0</accession>
<dbReference type="EMBL" id="BRPK01000011">
    <property type="protein sequence ID" value="GLB42420.1"/>
    <property type="molecule type" value="Genomic_DNA"/>
</dbReference>
<evidence type="ECO:0000313" key="3">
    <source>
        <dbReference type="EMBL" id="GLB42420.1"/>
    </source>
</evidence>
<sequence length="365" mass="39683">MTPKDRSLLQVIGRVFLFDVGPLVALSVLYGIFILLVSIAVVMFIQGERKSRPAWIMFIITLTTFVLGTVYWASFLEGFVYKIQASLVDDLDQPLDDARLDDINTHLFTTNTIQNWVSQLTPFISDGIVVWRAWVLFAEQRSVLAAPIVLLIAGTALSITYSALTSTFAASLSAQFGENTVPAKIYHASLALSLATNAGATLLIPYKLRTLRESFRGMAVRGSSPVQRVMILLVESGALFCMLQVVTVALVLVPFTPFSPTDVGGTTMLSMYYLFCAMYPTAVMILVKCQQSVVETFGLRSGGLAAFDANIEDIAGRKSHPNFTPGSEQEQDDHSGRDSSSEKALGLPAEDCSGDAGRHAMTAPF</sequence>
<keyword evidence="4" id="KW-1185">Reference proteome</keyword>
<feature type="transmembrane region" description="Helical" evidence="2">
    <location>
        <begin position="267"/>
        <end position="287"/>
    </location>
</feature>
<feature type="transmembrane region" description="Helical" evidence="2">
    <location>
        <begin position="144"/>
        <end position="165"/>
    </location>
</feature>
<name>A0A9P3PTA0_LYOSH</name>
<evidence type="ECO:0000256" key="1">
    <source>
        <dbReference type="SAM" id="MobiDB-lite"/>
    </source>
</evidence>
<organism evidence="3 4">
    <name type="scientific">Lyophyllum shimeji</name>
    <name type="common">Hon-shimeji</name>
    <name type="synonym">Tricholoma shimeji</name>
    <dbReference type="NCBI Taxonomy" id="47721"/>
    <lineage>
        <taxon>Eukaryota</taxon>
        <taxon>Fungi</taxon>
        <taxon>Dikarya</taxon>
        <taxon>Basidiomycota</taxon>
        <taxon>Agaricomycotina</taxon>
        <taxon>Agaricomycetes</taxon>
        <taxon>Agaricomycetidae</taxon>
        <taxon>Agaricales</taxon>
        <taxon>Tricholomatineae</taxon>
        <taxon>Lyophyllaceae</taxon>
        <taxon>Lyophyllum</taxon>
    </lineage>
</organism>
<keyword evidence="2" id="KW-0472">Membrane</keyword>
<evidence type="ECO:0000256" key="2">
    <source>
        <dbReference type="SAM" id="Phobius"/>
    </source>
</evidence>
<feature type="transmembrane region" description="Helical" evidence="2">
    <location>
        <begin position="229"/>
        <end position="255"/>
    </location>
</feature>
<reference evidence="3" key="1">
    <citation type="submission" date="2022-07" db="EMBL/GenBank/DDBJ databases">
        <title>The genome of Lyophyllum shimeji provides insight into the initial evolution of ectomycorrhizal fungal genome.</title>
        <authorList>
            <person name="Kobayashi Y."/>
            <person name="Shibata T."/>
            <person name="Hirakawa H."/>
            <person name="Shigenobu S."/>
            <person name="Nishiyama T."/>
            <person name="Yamada A."/>
            <person name="Hasebe M."/>
            <person name="Kawaguchi M."/>
        </authorList>
    </citation>
    <scope>NUCLEOTIDE SEQUENCE</scope>
    <source>
        <strain evidence="3">AT787</strain>
    </source>
</reference>
<dbReference type="OrthoDB" id="2744793at2759"/>
<feature type="transmembrane region" description="Helical" evidence="2">
    <location>
        <begin position="185"/>
        <end position="208"/>
    </location>
</feature>
<keyword evidence="2" id="KW-0812">Transmembrane</keyword>